<evidence type="ECO:0000313" key="5">
    <source>
        <dbReference type="EMBL" id="PHT52033.1"/>
    </source>
</evidence>
<reference evidence="5 6" key="1">
    <citation type="journal article" date="2017" name="Genome Biol.">
        <title>New reference genome sequences of hot pepper reveal the massive evolution of plant disease-resistance genes by retroduplication.</title>
        <authorList>
            <person name="Kim S."/>
            <person name="Park J."/>
            <person name="Yeom S.I."/>
            <person name="Kim Y.M."/>
            <person name="Seo E."/>
            <person name="Kim K.T."/>
            <person name="Kim M.S."/>
            <person name="Lee J.M."/>
            <person name="Cheong K."/>
            <person name="Shin H.S."/>
            <person name="Kim S.B."/>
            <person name="Han K."/>
            <person name="Lee J."/>
            <person name="Park M."/>
            <person name="Lee H.A."/>
            <person name="Lee H.Y."/>
            <person name="Lee Y."/>
            <person name="Oh S."/>
            <person name="Lee J.H."/>
            <person name="Choi E."/>
            <person name="Choi E."/>
            <person name="Lee S.E."/>
            <person name="Jeon J."/>
            <person name="Kim H."/>
            <person name="Choi G."/>
            <person name="Song H."/>
            <person name="Lee J."/>
            <person name="Lee S.C."/>
            <person name="Kwon J.K."/>
            <person name="Lee H.Y."/>
            <person name="Koo N."/>
            <person name="Hong Y."/>
            <person name="Kim R.W."/>
            <person name="Kang W.H."/>
            <person name="Huh J.H."/>
            <person name="Kang B.C."/>
            <person name="Yang T.J."/>
            <person name="Lee Y.H."/>
            <person name="Bennetzen J.L."/>
            <person name="Choi D."/>
        </authorList>
    </citation>
    <scope>NUCLEOTIDE SEQUENCE [LARGE SCALE GENOMIC DNA]</scope>
    <source>
        <strain evidence="6">cv. PBC81</strain>
    </source>
</reference>
<reference evidence="6" key="2">
    <citation type="journal article" date="2017" name="J. Anim. Genet.">
        <title>Multiple reference genome sequences of hot pepper reveal the massive evolution of plant disease resistance genes by retroduplication.</title>
        <authorList>
            <person name="Kim S."/>
            <person name="Park J."/>
            <person name="Yeom S.-I."/>
            <person name="Kim Y.-M."/>
            <person name="Seo E."/>
            <person name="Kim K.-T."/>
            <person name="Kim M.-S."/>
            <person name="Lee J.M."/>
            <person name="Cheong K."/>
            <person name="Shin H.-S."/>
            <person name="Kim S.-B."/>
            <person name="Han K."/>
            <person name="Lee J."/>
            <person name="Park M."/>
            <person name="Lee H.-A."/>
            <person name="Lee H.-Y."/>
            <person name="Lee Y."/>
            <person name="Oh S."/>
            <person name="Lee J.H."/>
            <person name="Choi E."/>
            <person name="Choi E."/>
            <person name="Lee S.E."/>
            <person name="Jeon J."/>
            <person name="Kim H."/>
            <person name="Choi G."/>
            <person name="Song H."/>
            <person name="Lee J."/>
            <person name="Lee S.-C."/>
            <person name="Kwon J.-K."/>
            <person name="Lee H.-Y."/>
            <person name="Koo N."/>
            <person name="Hong Y."/>
            <person name="Kim R.W."/>
            <person name="Kang W.-H."/>
            <person name="Huh J.H."/>
            <person name="Kang B.-C."/>
            <person name="Yang T.-J."/>
            <person name="Lee Y.-H."/>
            <person name="Bennetzen J.L."/>
            <person name="Choi D."/>
        </authorList>
    </citation>
    <scope>NUCLEOTIDE SEQUENCE [LARGE SCALE GENOMIC DNA]</scope>
    <source>
        <strain evidence="6">cv. PBC81</strain>
    </source>
</reference>
<keyword evidence="6" id="KW-1185">Reference proteome</keyword>
<dbReference type="GO" id="GO:0005737">
    <property type="term" value="C:cytoplasm"/>
    <property type="evidence" value="ECO:0007669"/>
    <property type="project" value="InterPro"/>
</dbReference>
<dbReference type="STRING" id="33114.A0A2G2X3J7"/>
<name>A0A2G2X3J7_CAPBA</name>
<dbReference type="OrthoDB" id="439710at2759"/>
<organism evidence="5 6">
    <name type="scientific">Capsicum baccatum</name>
    <name type="common">Peruvian pepper</name>
    <dbReference type="NCBI Taxonomy" id="33114"/>
    <lineage>
        <taxon>Eukaryota</taxon>
        <taxon>Viridiplantae</taxon>
        <taxon>Streptophyta</taxon>
        <taxon>Embryophyta</taxon>
        <taxon>Tracheophyta</taxon>
        <taxon>Spermatophyta</taxon>
        <taxon>Magnoliopsida</taxon>
        <taxon>eudicotyledons</taxon>
        <taxon>Gunneridae</taxon>
        <taxon>Pentapetalae</taxon>
        <taxon>asterids</taxon>
        <taxon>lamiids</taxon>
        <taxon>Solanales</taxon>
        <taxon>Solanaceae</taxon>
        <taxon>Solanoideae</taxon>
        <taxon>Capsiceae</taxon>
        <taxon>Capsicum</taxon>
    </lineage>
</organism>
<keyword evidence="4" id="KW-0648">Protein biosynthesis</keyword>
<sequence>MHKQYFEGIPLLVSSLDTAKKEELLNQFSVVLDDLILFAVGHHAEVNKTLDRLRTYVAHKLGLIDNIEWDLCPSLRHVIHSLASARGMKAMNAVSSASSSSESDPHADRTISNLVINLTTLVASIWIFI</sequence>
<dbReference type="Proteomes" id="UP000224567">
    <property type="component" value="Unassembled WGS sequence"/>
</dbReference>
<protein>
    <submittedName>
        <fullName evidence="5">Uncharacterized protein</fullName>
    </submittedName>
</protein>
<gene>
    <name evidence="5" type="ORF">CQW23_06495</name>
</gene>
<dbReference type="GO" id="GO:0004812">
    <property type="term" value="F:aminoacyl-tRNA ligase activity"/>
    <property type="evidence" value="ECO:0007669"/>
    <property type="project" value="InterPro"/>
</dbReference>
<evidence type="ECO:0000256" key="3">
    <source>
        <dbReference type="ARBA" id="ARBA00022840"/>
    </source>
</evidence>
<dbReference type="EMBL" id="MLFT02000003">
    <property type="protein sequence ID" value="PHT52033.1"/>
    <property type="molecule type" value="Genomic_DNA"/>
</dbReference>
<evidence type="ECO:0000256" key="1">
    <source>
        <dbReference type="ARBA" id="ARBA00022598"/>
    </source>
</evidence>
<dbReference type="Gene3D" id="3.30.1360.30">
    <property type="entry name" value="GAD-like domain"/>
    <property type="match status" value="1"/>
</dbReference>
<keyword evidence="3" id="KW-0067">ATP-binding</keyword>
<keyword evidence="1" id="KW-0436">Ligase</keyword>
<dbReference type="InterPro" id="IPR004115">
    <property type="entry name" value="GAD-like_sf"/>
</dbReference>
<evidence type="ECO:0000313" key="6">
    <source>
        <dbReference type="Proteomes" id="UP000224567"/>
    </source>
</evidence>
<keyword evidence="2" id="KW-0547">Nucleotide-binding</keyword>
<dbReference type="SUPFAM" id="SSF55261">
    <property type="entry name" value="GAD domain-like"/>
    <property type="match status" value="1"/>
</dbReference>
<dbReference type="GO" id="GO:0005524">
    <property type="term" value="F:ATP binding"/>
    <property type="evidence" value="ECO:0007669"/>
    <property type="project" value="UniProtKB-KW"/>
</dbReference>
<dbReference type="GO" id="GO:0006412">
    <property type="term" value="P:translation"/>
    <property type="evidence" value="ECO:0007669"/>
    <property type="project" value="UniProtKB-KW"/>
</dbReference>
<dbReference type="AlphaFoldDB" id="A0A2G2X3J7"/>
<evidence type="ECO:0000256" key="4">
    <source>
        <dbReference type="ARBA" id="ARBA00022917"/>
    </source>
</evidence>
<comment type="caution">
    <text evidence="5">The sequence shown here is derived from an EMBL/GenBank/DDBJ whole genome shotgun (WGS) entry which is preliminary data.</text>
</comment>
<accession>A0A2G2X3J7</accession>
<proteinExistence type="predicted"/>
<evidence type="ECO:0000256" key="2">
    <source>
        <dbReference type="ARBA" id="ARBA00022741"/>
    </source>
</evidence>